<protein>
    <submittedName>
        <fullName evidence="7">Low-specificity L-threonine aldolase</fullName>
        <ecNumber evidence="7">4.1.2.48</ecNumber>
    </submittedName>
</protein>
<evidence type="ECO:0000313" key="7">
    <source>
        <dbReference type="EMBL" id="CAA9231806.1"/>
    </source>
</evidence>
<dbReference type="InterPro" id="IPR015422">
    <property type="entry name" value="PyrdxlP-dep_Trfase_small"/>
</dbReference>
<reference evidence="7" key="1">
    <citation type="submission" date="2020-02" db="EMBL/GenBank/DDBJ databases">
        <authorList>
            <person name="Meier V. D."/>
        </authorList>
    </citation>
    <scope>NUCLEOTIDE SEQUENCE</scope>
    <source>
        <strain evidence="7">AVDCRST_MAG20</strain>
    </source>
</reference>
<name>A0A6J4HTV7_9ACTN</name>
<dbReference type="Pfam" id="PF01212">
    <property type="entry name" value="Beta_elim_lyase"/>
    <property type="match status" value="1"/>
</dbReference>
<dbReference type="EC" id="4.1.2.48" evidence="7"/>
<dbReference type="GO" id="GO:0008732">
    <property type="term" value="F:L-allo-threonine aldolase activity"/>
    <property type="evidence" value="ECO:0007669"/>
    <property type="project" value="TreeGrafter"/>
</dbReference>
<dbReference type="GO" id="GO:0006567">
    <property type="term" value="P:L-threonine catabolic process"/>
    <property type="evidence" value="ECO:0007669"/>
    <property type="project" value="TreeGrafter"/>
</dbReference>
<evidence type="ECO:0000259" key="6">
    <source>
        <dbReference type="Pfam" id="PF01212"/>
    </source>
</evidence>
<dbReference type="Gene3D" id="3.90.1150.10">
    <property type="entry name" value="Aspartate Aminotransferase, domain 1"/>
    <property type="match status" value="1"/>
</dbReference>
<sequence>MADGVVDLRSDTLTRPTDAMRRAMAAADVGDDTYREDPTVRALEERYAGLVGKEAAVLVPSGTMANQLALRVLGRPGTTAVVGLTSHISSFEGAASGQAQVQLVTLDDRSGRIPADEVAWLVEAADHHWVRPSLVCIENTHMYAGGVPWDPADVAGIAALGLPLHMDGARLLNAVVATGTSAATYAAPCTTVWTALTKGLCAPVGSLLAGPDDVIGAARSERQRMGGQLRQSGVLAAAGLVGLDMVDRLADDHARAARLATAAAARWEGSVDPGTVRTNIVRIAHDEPRRVLDHLASRGVRAGTVAPRTLRLVTHHDVDDEGIERACAAIASSPA</sequence>
<dbReference type="InterPro" id="IPR015424">
    <property type="entry name" value="PyrdxlP-dep_Trfase"/>
</dbReference>
<dbReference type="AlphaFoldDB" id="A0A6J4HTV7"/>
<evidence type="ECO:0000256" key="3">
    <source>
        <dbReference type="ARBA" id="ARBA00022898"/>
    </source>
</evidence>
<proteinExistence type="inferred from homology"/>
<comment type="similarity">
    <text evidence="2">Belongs to the threonine aldolase family.</text>
</comment>
<dbReference type="InterPro" id="IPR015421">
    <property type="entry name" value="PyrdxlP-dep_Trfase_major"/>
</dbReference>
<evidence type="ECO:0000256" key="5">
    <source>
        <dbReference type="PIRSR" id="PIRSR017617-1"/>
    </source>
</evidence>
<dbReference type="InterPro" id="IPR023603">
    <property type="entry name" value="Low_specificity_L-TA-like"/>
</dbReference>
<dbReference type="EMBL" id="CADCSY010000053">
    <property type="protein sequence ID" value="CAA9231806.1"/>
    <property type="molecule type" value="Genomic_DNA"/>
</dbReference>
<gene>
    <name evidence="7" type="ORF">AVDCRST_MAG20-1265</name>
</gene>
<feature type="modified residue" description="N6-(pyridoxal phosphate)lysine" evidence="5">
    <location>
        <position position="198"/>
    </location>
</feature>
<evidence type="ECO:0000256" key="4">
    <source>
        <dbReference type="ARBA" id="ARBA00023239"/>
    </source>
</evidence>
<evidence type="ECO:0000256" key="1">
    <source>
        <dbReference type="ARBA" id="ARBA00001933"/>
    </source>
</evidence>
<dbReference type="Gene3D" id="3.40.640.10">
    <property type="entry name" value="Type I PLP-dependent aspartate aminotransferase-like (Major domain)"/>
    <property type="match status" value="1"/>
</dbReference>
<feature type="domain" description="Aromatic amino acid beta-eliminating lyase/threonine aldolase" evidence="6">
    <location>
        <begin position="7"/>
        <end position="283"/>
    </location>
</feature>
<dbReference type="NCBIfam" id="NF041359">
    <property type="entry name" value="GntG_guanitoxin"/>
    <property type="match status" value="1"/>
</dbReference>
<comment type="cofactor">
    <cofactor evidence="1">
        <name>pyridoxal 5'-phosphate</name>
        <dbReference type="ChEBI" id="CHEBI:597326"/>
    </cofactor>
</comment>
<dbReference type="InterPro" id="IPR001597">
    <property type="entry name" value="ArAA_b-elim_lyase/Thr_aldolase"/>
</dbReference>
<dbReference type="PIRSF" id="PIRSF017617">
    <property type="entry name" value="Thr_aldolase"/>
    <property type="match status" value="1"/>
</dbReference>
<keyword evidence="3" id="KW-0663">Pyridoxal phosphate</keyword>
<keyword evidence="4 7" id="KW-0456">Lyase</keyword>
<accession>A0A6J4HTV7</accession>
<dbReference type="GO" id="GO:0005829">
    <property type="term" value="C:cytosol"/>
    <property type="evidence" value="ECO:0007669"/>
    <property type="project" value="TreeGrafter"/>
</dbReference>
<organism evidence="7">
    <name type="scientific">uncultured Acidimicrobiales bacterium</name>
    <dbReference type="NCBI Taxonomy" id="310071"/>
    <lineage>
        <taxon>Bacteria</taxon>
        <taxon>Bacillati</taxon>
        <taxon>Actinomycetota</taxon>
        <taxon>Acidimicrobiia</taxon>
        <taxon>Acidimicrobiales</taxon>
        <taxon>environmental samples</taxon>
    </lineage>
</organism>
<dbReference type="PANTHER" id="PTHR48097:SF9">
    <property type="entry name" value="L-THREONINE ALDOLASE"/>
    <property type="match status" value="1"/>
</dbReference>
<dbReference type="GO" id="GO:0006545">
    <property type="term" value="P:glycine biosynthetic process"/>
    <property type="evidence" value="ECO:0007669"/>
    <property type="project" value="TreeGrafter"/>
</dbReference>
<dbReference type="FunFam" id="3.40.640.10:FF:000030">
    <property type="entry name" value="Low-specificity L-threonine aldolase"/>
    <property type="match status" value="1"/>
</dbReference>
<dbReference type="PANTHER" id="PTHR48097">
    <property type="entry name" value="L-THREONINE ALDOLASE-RELATED"/>
    <property type="match status" value="1"/>
</dbReference>
<evidence type="ECO:0000256" key="2">
    <source>
        <dbReference type="ARBA" id="ARBA00006966"/>
    </source>
</evidence>
<dbReference type="SUPFAM" id="SSF53383">
    <property type="entry name" value="PLP-dependent transferases"/>
    <property type="match status" value="1"/>
</dbReference>